<dbReference type="Pfam" id="PF26237">
    <property type="entry name" value="DUF8054_C"/>
    <property type="match status" value="1"/>
</dbReference>
<protein>
    <submittedName>
        <fullName evidence="6">Uncharacterized protein</fullName>
    </submittedName>
</protein>
<gene>
    <name evidence="6" type="ORF">C480_08287</name>
</gene>
<evidence type="ECO:0000259" key="3">
    <source>
        <dbReference type="Pfam" id="PF26236"/>
    </source>
</evidence>
<feature type="compositionally biased region" description="Low complexity" evidence="1">
    <location>
        <begin position="96"/>
        <end position="109"/>
    </location>
</feature>
<feature type="region of interest" description="Disordered" evidence="1">
    <location>
        <begin position="92"/>
        <end position="115"/>
    </location>
</feature>
<proteinExistence type="predicted"/>
<evidence type="ECO:0000259" key="5">
    <source>
        <dbReference type="Pfam" id="PF26238"/>
    </source>
</evidence>
<dbReference type="RefSeq" id="WP_006665138.1">
    <property type="nucleotide sequence ID" value="NZ_AOIP01000016.1"/>
</dbReference>
<keyword evidence="7" id="KW-1185">Reference proteome</keyword>
<dbReference type="Pfam" id="PF26236">
    <property type="entry name" value="DUF8054_N"/>
    <property type="match status" value="1"/>
</dbReference>
<dbReference type="InterPro" id="IPR058675">
    <property type="entry name" value="DUF8054_C"/>
</dbReference>
<dbReference type="InterPro" id="IPR058674">
    <property type="entry name" value="DUF8054_N"/>
</dbReference>
<sequence length="293" mass="31714">MELTKLPILAQVHNPEYTGENRCIPCTAVNLVIAGVLTVAVAIVSPIAAVAVFVLSVAAIGLRGYLVPGTPALTKRYFPDWLLAKFDKAPEPGGSTLETDAAETGADTTRSQAAGEPIEPERWFLEHELVVPCTRAADDGEQEQEDLCLADDLEATWQGAIDEIRDGERASQVAAFLETEPASVSIDHPDDATSPVRARVEDRVAAQWESDAALVADLASSRALSEEVPEWEQLSLEQRSQLANGLRAFVEQCPGCDGTISLDEETVESCCRSYQVYAITCNECDARILEVRQ</sequence>
<keyword evidence="2" id="KW-1133">Transmembrane helix</keyword>
<evidence type="ECO:0000313" key="7">
    <source>
        <dbReference type="Proteomes" id="UP000011591"/>
    </source>
</evidence>
<evidence type="ECO:0000256" key="1">
    <source>
        <dbReference type="SAM" id="MobiDB-lite"/>
    </source>
</evidence>
<accession>M0B975</accession>
<keyword evidence="2" id="KW-0812">Transmembrane</keyword>
<dbReference type="InterPro" id="IPR058775">
    <property type="entry name" value="DUF8054_M"/>
</dbReference>
<dbReference type="Proteomes" id="UP000011591">
    <property type="component" value="Unassembled WGS sequence"/>
</dbReference>
<organism evidence="6 7">
    <name type="scientific">Natrialba aegyptia DSM 13077</name>
    <dbReference type="NCBI Taxonomy" id="1227491"/>
    <lineage>
        <taxon>Archaea</taxon>
        <taxon>Methanobacteriati</taxon>
        <taxon>Methanobacteriota</taxon>
        <taxon>Stenosarchaea group</taxon>
        <taxon>Halobacteria</taxon>
        <taxon>Halobacteriales</taxon>
        <taxon>Natrialbaceae</taxon>
        <taxon>Natrialba</taxon>
    </lineage>
</organism>
<dbReference type="OrthoDB" id="292134at2157"/>
<keyword evidence="2" id="KW-0472">Membrane</keyword>
<dbReference type="EMBL" id="AOIP01000016">
    <property type="protein sequence ID" value="ELZ07007.1"/>
    <property type="molecule type" value="Genomic_DNA"/>
</dbReference>
<evidence type="ECO:0000256" key="2">
    <source>
        <dbReference type="SAM" id="Phobius"/>
    </source>
</evidence>
<dbReference type="Pfam" id="PF26238">
    <property type="entry name" value="DUF8054_M"/>
    <property type="match status" value="1"/>
</dbReference>
<feature type="domain" description="DUF8054" evidence="3">
    <location>
        <begin position="10"/>
        <end position="89"/>
    </location>
</feature>
<evidence type="ECO:0000259" key="4">
    <source>
        <dbReference type="Pfam" id="PF26237"/>
    </source>
</evidence>
<feature type="domain" description="DUF8054" evidence="4">
    <location>
        <begin position="251"/>
        <end position="291"/>
    </location>
</feature>
<feature type="domain" description="DUF8054" evidence="5">
    <location>
        <begin position="120"/>
        <end position="247"/>
    </location>
</feature>
<reference evidence="6 7" key="1">
    <citation type="journal article" date="2014" name="PLoS Genet.">
        <title>Phylogenetically driven sequencing of extremely halophilic archaea reveals strategies for static and dynamic osmo-response.</title>
        <authorList>
            <person name="Becker E.A."/>
            <person name="Seitzer P.M."/>
            <person name="Tritt A."/>
            <person name="Larsen D."/>
            <person name="Krusor M."/>
            <person name="Yao A.I."/>
            <person name="Wu D."/>
            <person name="Madern D."/>
            <person name="Eisen J.A."/>
            <person name="Darling A.E."/>
            <person name="Facciotti M.T."/>
        </authorList>
    </citation>
    <scope>NUCLEOTIDE SEQUENCE [LARGE SCALE GENOMIC DNA]</scope>
    <source>
        <strain evidence="6 7">DSM 13077</strain>
    </source>
</reference>
<name>M0B975_9EURY</name>
<evidence type="ECO:0000313" key="6">
    <source>
        <dbReference type="EMBL" id="ELZ07007.1"/>
    </source>
</evidence>
<dbReference type="AlphaFoldDB" id="M0B975"/>
<dbReference type="PATRIC" id="fig|1227491.4.peg.1716"/>
<feature type="transmembrane region" description="Helical" evidence="2">
    <location>
        <begin position="39"/>
        <end position="66"/>
    </location>
</feature>
<comment type="caution">
    <text evidence="6">The sequence shown here is derived from an EMBL/GenBank/DDBJ whole genome shotgun (WGS) entry which is preliminary data.</text>
</comment>